<organism evidence="1 2">
    <name type="scientific">Rhizoctonia solani</name>
    <dbReference type="NCBI Taxonomy" id="456999"/>
    <lineage>
        <taxon>Eukaryota</taxon>
        <taxon>Fungi</taxon>
        <taxon>Dikarya</taxon>
        <taxon>Basidiomycota</taxon>
        <taxon>Agaricomycotina</taxon>
        <taxon>Agaricomycetes</taxon>
        <taxon>Cantharellales</taxon>
        <taxon>Ceratobasidiaceae</taxon>
        <taxon>Rhizoctonia</taxon>
    </lineage>
</organism>
<gene>
    <name evidence="1" type="ORF">RDB_LOCUS69308</name>
</gene>
<dbReference type="Proteomes" id="UP000663827">
    <property type="component" value="Unassembled WGS sequence"/>
</dbReference>
<protein>
    <recommendedName>
        <fullName evidence="3">F-box domain-containing protein</fullName>
    </recommendedName>
</protein>
<reference evidence="1" key="1">
    <citation type="submission" date="2021-01" db="EMBL/GenBank/DDBJ databases">
        <authorList>
            <person name="Kaushik A."/>
        </authorList>
    </citation>
    <scope>NUCLEOTIDE SEQUENCE</scope>
    <source>
        <strain evidence="1">AG5</strain>
    </source>
</reference>
<evidence type="ECO:0008006" key="3">
    <source>
        <dbReference type="Google" id="ProtNLM"/>
    </source>
</evidence>
<name>A0A8H3DWI7_9AGAM</name>
<evidence type="ECO:0000313" key="2">
    <source>
        <dbReference type="Proteomes" id="UP000663827"/>
    </source>
</evidence>
<dbReference type="EMBL" id="CAJNJQ010001383">
    <property type="protein sequence ID" value="CAE7136418.1"/>
    <property type="molecule type" value="Genomic_DNA"/>
</dbReference>
<proteinExistence type="predicted"/>
<accession>A0A8H3DWI7</accession>
<sequence>MIDQLETQRPGLKNSRQPIAMLPDDALSCIFTLSTPTKGRRRGDSDMFCRTVLPSICRHWRRVAFDTKSLWSLVTISDSPPFKFSALCLERSGTTMPLDIEIHLSNRLWGYLDDPVPELYEFGMLDALEFIVECGGTTTRWRTFWLCTPEDTSSTVPLMTALDFIGKHPMPSLESLEIQYESQYEMVFGTPPAETTPEKSLFLSPPTRLKTTRLEGAPNTYLFSSLGQLVGLTRLEIKFPRTLPRIEQLYALLAASPALAVLSIDTRESYTSTPSSSDHREVVDYLPKIHMPNLRALGLLLSGCSCIEWLEYSLLLILDAPNVESLRLWLQKHYGQLTPITSPIVDYIVQGAGSRSRPLFPHLSALELHNARDNDFDERMLAVYPGITTLVLPTRKPHGVLSAQPWLVPSLHSLFICVMLKQEEANESSYGLFGRLFHSKPAPVELVDYDTKIWWMQKKIQNWEKLRNGVEGGVRDICTGLDTIPERVGSAFWALWSYEKADTEHLRRVIESSPDGIVQDISIASETYKRIQAALQYYATNITKSGP</sequence>
<evidence type="ECO:0000313" key="1">
    <source>
        <dbReference type="EMBL" id="CAE7136418.1"/>
    </source>
</evidence>
<dbReference type="AlphaFoldDB" id="A0A8H3DWI7"/>
<comment type="caution">
    <text evidence="1">The sequence shown here is derived from an EMBL/GenBank/DDBJ whole genome shotgun (WGS) entry which is preliminary data.</text>
</comment>